<evidence type="ECO:0000256" key="1">
    <source>
        <dbReference type="ARBA" id="ARBA00007521"/>
    </source>
</evidence>
<dbReference type="PANTHER" id="PTHR33988">
    <property type="entry name" value="ENDORIBONUCLEASE MAZF-RELATED"/>
    <property type="match status" value="1"/>
</dbReference>
<dbReference type="GO" id="GO:0003677">
    <property type="term" value="F:DNA binding"/>
    <property type="evidence" value="ECO:0007669"/>
    <property type="project" value="InterPro"/>
</dbReference>
<dbReference type="RefSeq" id="WP_010715691.1">
    <property type="nucleotide sequence ID" value="NZ_PZZH01000005.1"/>
</dbReference>
<dbReference type="InterPro" id="IPR003477">
    <property type="entry name" value="PemK-like"/>
</dbReference>
<comment type="caution">
    <text evidence="3">The sequence shown here is derived from an EMBL/GenBank/DDBJ whole genome shotgun (WGS) entry which is preliminary data.</text>
</comment>
<protein>
    <submittedName>
        <fullName evidence="3">Type II toxin-antitoxin system PemK/MazF family toxin</fullName>
    </submittedName>
</protein>
<comment type="similarity">
    <text evidence="1">Belongs to the PemK/MazF family.</text>
</comment>
<dbReference type="GO" id="GO:0016075">
    <property type="term" value="P:rRNA catabolic process"/>
    <property type="evidence" value="ECO:0007669"/>
    <property type="project" value="TreeGrafter"/>
</dbReference>
<dbReference type="EMBL" id="PZZH01000005">
    <property type="protein sequence ID" value="PTN72494.1"/>
    <property type="molecule type" value="Genomic_DNA"/>
</dbReference>
<dbReference type="AlphaFoldDB" id="A0A855UC51"/>
<name>A0A855UC51_ENTFL</name>
<dbReference type="SUPFAM" id="SSF50118">
    <property type="entry name" value="Cell growth inhibitor/plasmid maintenance toxic component"/>
    <property type="match status" value="1"/>
</dbReference>
<evidence type="ECO:0000313" key="4">
    <source>
        <dbReference type="Proteomes" id="UP000244140"/>
    </source>
</evidence>
<proteinExistence type="inferred from homology"/>
<reference evidence="3 4" key="1">
    <citation type="submission" date="2018-04" db="EMBL/GenBank/DDBJ databases">
        <authorList>
            <person name="Van Tyne D."/>
        </authorList>
    </citation>
    <scope>NUCLEOTIDE SEQUENCE [LARGE SCALE GENOMIC DNA]</scope>
    <source>
        <strain evidence="3 4">B2535</strain>
    </source>
</reference>
<dbReference type="Pfam" id="PF02452">
    <property type="entry name" value="PemK_toxin"/>
    <property type="match status" value="1"/>
</dbReference>
<gene>
    <name evidence="3" type="ORF">DAI13_17995</name>
</gene>
<dbReference type="Proteomes" id="UP000244140">
    <property type="component" value="Unassembled WGS sequence"/>
</dbReference>
<dbReference type="Gene3D" id="2.30.30.110">
    <property type="match status" value="1"/>
</dbReference>
<dbReference type="GO" id="GO:0006402">
    <property type="term" value="P:mRNA catabolic process"/>
    <property type="evidence" value="ECO:0007669"/>
    <property type="project" value="TreeGrafter"/>
</dbReference>
<evidence type="ECO:0000313" key="3">
    <source>
        <dbReference type="EMBL" id="PTN72494.1"/>
    </source>
</evidence>
<evidence type="ECO:0000256" key="2">
    <source>
        <dbReference type="ARBA" id="ARBA00022649"/>
    </source>
</evidence>
<dbReference type="GO" id="GO:0004521">
    <property type="term" value="F:RNA endonuclease activity"/>
    <property type="evidence" value="ECO:0007669"/>
    <property type="project" value="TreeGrafter"/>
</dbReference>
<organism evidence="3 4">
    <name type="scientific">Enterococcus faecalis</name>
    <name type="common">Streptococcus faecalis</name>
    <dbReference type="NCBI Taxonomy" id="1351"/>
    <lineage>
        <taxon>Bacteria</taxon>
        <taxon>Bacillati</taxon>
        <taxon>Bacillota</taxon>
        <taxon>Bacilli</taxon>
        <taxon>Lactobacillales</taxon>
        <taxon>Enterococcaceae</taxon>
        <taxon>Enterococcus</taxon>
    </lineage>
</organism>
<sequence>MSDEKKYIPKKGDIVWIDFDPSAEKEIQKRRPGLVVSRYEFNRKTLFAVICPITSTIKNMPTRYTLPDEMETHGQVVISQLKSLDFAERKLSQIEHLPLKDMAKIDQIIEYIFWFCCKVLNLLSNKVE</sequence>
<dbReference type="PANTHER" id="PTHR33988:SF3">
    <property type="entry name" value="ENDORIBONUCLEASE TOXIN CHPB-RELATED"/>
    <property type="match status" value="1"/>
</dbReference>
<accession>A0A855UC51</accession>
<keyword evidence="2" id="KW-1277">Toxin-antitoxin system</keyword>
<dbReference type="InterPro" id="IPR011067">
    <property type="entry name" value="Plasmid_toxin/cell-grow_inhib"/>
</dbReference>